<evidence type="ECO:0000256" key="1">
    <source>
        <dbReference type="ARBA" id="ARBA00004496"/>
    </source>
</evidence>
<dbReference type="CDD" id="cd23767">
    <property type="entry name" value="IQCD"/>
    <property type="match status" value="1"/>
</dbReference>
<evidence type="ECO:0000256" key="2">
    <source>
        <dbReference type="ARBA" id="ARBA00022490"/>
    </source>
</evidence>
<feature type="region of interest" description="Disordered" evidence="5">
    <location>
        <begin position="419"/>
        <end position="458"/>
    </location>
</feature>
<reference evidence="6" key="1">
    <citation type="submission" date="2021-09" db="EMBL/GenBank/DDBJ databases">
        <authorList>
            <consortium name="AG Swart"/>
            <person name="Singh M."/>
            <person name="Singh A."/>
            <person name="Seah K."/>
            <person name="Emmerich C."/>
        </authorList>
    </citation>
    <scope>NUCLEOTIDE SEQUENCE</scope>
    <source>
        <strain evidence="6">ATCC30299</strain>
    </source>
</reference>
<dbReference type="InterPro" id="IPR051185">
    <property type="entry name" value="ASPM"/>
</dbReference>
<feature type="compositionally biased region" description="Basic and acidic residues" evidence="5">
    <location>
        <begin position="442"/>
        <end position="451"/>
    </location>
</feature>
<dbReference type="InterPro" id="IPR019734">
    <property type="entry name" value="TPR_rpt"/>
</dbReference>
<dbReference type="GO" id="GO:0000922">
    <property type="term" value="C:spindle pole"/>
    <property type="evidence" value="ECO:0007669"/>
    <property type="project" value="TreeGrafter"/>
</dbReference>
<dbReference type="Gene3D" id="1.20.5.190">
    <property type="match status" value="2"/>
</dbReference>
<gene>
    <name evidence="6" type="ORF">BSTOLATCC_MIC34894</name>
</gene>
<evidence type="ECO:0000256" key="4">
    <source>
        <dbReference type="ARBA" id="ARBA00022860"/>
    </source>
</evidence>
<evidence type="ECO:0000256" key="5">
    <source>
        <dbReference type="SAM" id="MobiDB-lite"/>
    </source>
</evidence>
<keyword evidence="3" id="KW-0677">Repeat</keyword>
<sequence>MELNEEKGIDSLVLNCNKLAMDYLRQENYSESLQQLSRAQELLRFSEKSPISLKLLAITNNNIGCYYKKLGKQKLALQWLLKALNFDAFSSADRTNLAATHLNICAIYSQAERHDKALHHAITALQILKEVYDRDGPDGVINTLILVLYSAGVEYEFLNDIRKAEETYKCGLDMATQKLGNSHPLTQKLASSYDMIKNNKNNDKKLGKLNSSFGYAAVKSLLHSKIAQLDNTLPQIKSSNRRYNQTNRTSARPLSKNSKVKTPKSLENSMNRSEIIENAPSQQSYIQHNSARLSSVNPPSKARLVFKRGRSVPKEAIDQNSILKIKEKFGEIQAKINGFEKKFKPEVKKSETTQNNNKSLREKSATTIQKYWRGYIARKYYSKNQAKLKALSAVAELERIKKEGFGIFNEVSRTEKPDINYKNTTKKSEKEQKLQNQKLIPHKPDKTESQDKPNFNKSKYLANPLLKGYKGGNRIKRNLLNPIEETKSENKELSIVLIQAQIRKFLARRKFLKMKNSAIAIQKIVRRHQCRNLFQNIRNAVLYIQYYWRHYILKKKTHKAV</sequence>
<evidence type="ECO:0000313" key="7">
    <source>
        <dbReference type="Proteomes" id="UP001162131"/>
    </source>
</evidence>
<keyword evidence="4" id="KW-0112">Calmodulin-binding</keyword>
<organism evidence="6 7">
    <name type="scientific">Blepharisma stoltei</name>
    <dbReference type="NCBI Taxonomy" id="1481888"/>
    <lineage>
        <taxon>Eukaryota</taxon>
        <taxon>Sar</taxon>
        <taxon>Alveolata</taxon>
        <taxon>Ciliophora</taxon>
        <taxon>Postciliodesmatophora</taxon>
        <taxon>Heterotrichea</taxon>
        <taxon>Heterotrichida</taxon>
        <taxon>Blepharismidae</taxon>
        <taxon>Blepharisma</taxon>
    </lineage>
</organism>
<evidence type="ECO:0000256" key="3">
    <source>
        <dbReference type="ARBA" id="ARBA00022737"/>
    </source>
</evidence>
<dbReference type="InterPro" id="IPR011990">
    <property type="entry name" value="TPR-like_helical_dom_sf"/>
</dbReference>
<dbReference type="GO" id="GO:0005516">
    <property type="term" value="F:calmodulin binding"/>
    <property type="evidence" value="ECO:0007669"/>
    <property type="project" value="UniProtKB-KW"/>
</dbReference>
<dbReference type="Gene3D" id="1.25.40.10">
    <property type="entry name" value="Tetratricopeptide repeat domain"/>
    <property type="match status" value="2"/>
</dbReference>
<evidence type="ECO:0000313" key="6">
    <source>
        <dbReference type="EMBL" id="CAG9323858.1"/>
    </source>
</evidence>
<dbReference type="GO" id="GO:0000278">
    <property type="term" value="P:mitotic cell cycle"/>
    <property type="evidence" value="ECO:0007669"/>
    <property type="project" value="TreeGrafter"/>
</dbReference>
<dbReference type="GO" id="GO:0005737">
    <property type="term" value="C:cytoplasm"/>
    <property type="evidence" value="ECO:0007669"/>
    <property type="project" value="UniProtKB-SubCell"/>
</dbReference>
<dbReference type="InterPro" id="IPR027417">
    <property type="entry name" value="P-loop_NTPase"/>
</dbReference>
<dbReference type="SMART" id="SM00028">
    <property type="entry name" value="TPR"/>
    <property type="match status" value="4"/>
</dbReference>
<dbReference type="GO" id="GO:0007051">
    <property type="term" value="P:spindle organization"/>
    <property type="evidence" value="ECO:0007669"/>
    <property type="project" value="TreeGrafter"/>
</dbReference>
<dbReference type="SUPFAM" id="SSF52540">
    <property type="entry name" value="P-loop containing nucleoside triphosphate hydrolases"/>
    <property type="match status" value="1"/>
</dbReference>
<keyword evidence="2" id="KW-0963">Cytoplasm</keyword>
<dbReference type="SMART" id="SM00015">
    <property type="entry name" value="IQ"/>
    <property type="match status" value="4"/>
</dbReference>
<comment type="subcellular location">
    <subcellularLocation>
        <location evidence="1">Cytoplasm</location>
    </subcellularLocation>
</comment>
<comment type="caution">
    <text evidence="6">The sequence shown here is derived from an EMBL/GenBank/DDBJ whole genome shotgun (WGS) entry which is preliminary data.</text>
</comment>
<protein>
    <submittedName>
        <fullName evidence="6">Uncharacterized protein</fullName>
    </submittedName>
</protein>
<keyword evidence="7" id="KW-1185">Reference proteome</keyword>
<dbReference type="Pfam" id="PF13424">
    <property type="entry name" value="TPR_12"/>
    <property type="match status" value="1"/>
</dbReference>
<dbReference type="EMBL" id="CAJZBQ010000035">
    <property type="protein sequence ID" value="CAG9323858.1"/>
    <property type="molecule type" value="Genomic_DNA"/>
</dbReference>
<dbReference type="SUPFAM" id="SSF48452">
    <property type="entry name" value="TPR-like"/>
    <property type="match status" value="1"/>
</dbReference>
<dbReference type="PANTHER" id="PTHR22706:SF1">
    <property type="entry name" value="ASSEMBLY FACTOR FOR SPINDLE MICROTUBULES"/>
    <property type="match status" value="1"/>
</dbReference>
<dbReference type="AlphaFoldDB" id="A0AAU9JC79"/>
<feature type="region of interest" description="Disordered" evidence="5">
    <location>
        <begin position="237"/>
        <end position="267"/>
    </location>
</feature>
<accession>A0AAU9JC79</accession>
<dbReference type="PROSITE" id="PS50096">
    <property type="entry name" value="IQ"/>
    <property type="match status" value="4"/>
</dbReference>
<dbReference type="Pfam" id="PF00612">
    <property type="entry name" value="IQ"/>
    <property type="match status" value="3"/>
</dbReference>
<dbReference type="Proteomes" id="UP001162131">
    <property type="component" value="Unassembled WGS sequence"/>
</dbReference>
<dbReference type="InterPro" id="IPR000048">
    <property type="entry name" value="IQ_motif_EF-hand-BS"/>
</dbReference>
<proteinExistence type="predicted"/>
<dbReference type="GO" id="GO:0051295">
    <property type="term" value="P:establishment of meiotic spindle localization"/>
    <property type="evidence" value="ECO:0007669"/>
    <property type="project" value="TreeGrafter"/>
</dbReference>
<feature type="compositionally biased region" description="Polar residues" evidence="5">
    <location>
        <begin position="237"/>
        <end position="257"/>
    </location>
</feature>
<dbReference type="PANTHER" id="PTHR22706">
    <property type="entry name" value="ASSEMBLY FACTOR FOR SPINDLE MICROTUBULES"/>
    <property type="match status" value="1"/>
</dbReference>
<name>A0AAU9JC79_9CILI</name>